<dbReference type="STRING" id="500610.SAMN02799615_02324"/>
<feature type="domain" description="BON" evidence="2">
    <location>
        <begin position="50"/>
        <end position="119"/>
    </location>
</feature>
<keyword evidence="4" id="KW-1185">Reference proteome</keyword>
<dbReference type="PROSITE" id="PS50914">
    <property type="entry name" value="BON"/>
    <property type="match status" value="1"/>
</dbReference>
<feature type="signal peptide" evidence="1">
    <location>
        <begin position="1"/>
        <end position="29"/>
    </location>
</feature>
<dbReference type="Proteomes" id="UP000199477">
    <property type="component" value="Unassembled WGS sequence"/>
</dbReference>
<proteinExistence type="predicted"/>
<evidence type="ECO:0000313" key="4">
    <source>
        <dbReference type="Proteomes" id="UP000199477"/>
    </source>
</evidence>
<evidence type="ECO:0000259" key="2">
    <source>
        <dbReference type="PROSITE" id="PS50914"/>
    </source>
</evidence>
<organism evidence="3 4">
    <name type="scientific">Dyella marensis</name>
    <dbReference type="NCBI Taxonomy" id="500610"/>
    <lineage>
        <taxon>Bacteria</taxon>
        <taxon>Pseudomonadati</taxon>
        <taxon>Pseudomonadota</taxon>
        <taxon>Gammaproteobacteria</taxon>
        <taxon>Lysobacterales</taxon>
        <taxon>Rhodanobacteraceae</taxon>
        <taxon>Dyella</taxon>
    </lineage>
</organism>
<dbReference type="InterPro" id="IPR051686">
    <property type="entry name" value="Lipoprotein_DolP"/>
</dbReference>
<dbReference type="AlphaFoldDB" id="A0A1I2FKS9"/>
<sequence>MKTSSLLRKTLPAAALVALLAAAPLAQVAAQDAGAMQKPTSNQTVPDKAADGWITTKVKSELATTKGIKSGDLSVNTTDGVVTITGTAATSGEKAKIEAIAKKVKGVKSVDAGGVTVSDNAK</sequence>
<dbReference type="PANTHER" id="PTHR34606">
    <property type="entry name" value="BON DOMAIN-CONTAINING PROTEIN"/>
    <property type="match status" value="1"/>
</dbReference>
<feature type="chain" id="PRO_5011566473" evidence="1">
    <location>
        <begin position="30"/>
        <end position="122"/>
    </location>
</feature>
<dbReference type="RefSeq" id="WP_026633550.1">
    <property type="nucleotide sequence ID" value="NZ_FONH01000006.1"/>
</dbReference>
<dbReference type="PANTHER" id="PTHR34606:SF15">
    <property type="entry name" value="BON DOMAIN-CONTAINING PROTEIN"/>
    <property type="match status" value="1"/>
</dbReference>
<accession>A0A1I2FKS9</accession>
<protein>
    <submittedName>
        <fullName evidence="3">Hyperosmotically inducible protein</fullName>
    </submittedName>
</protein>
<dbReference type="InterPro" id="IPR007055">
    <property type="entry name" value="BON_dom"/>
</dbReference>
<evidence type="ECO:0000256" key="1">
    <source>
        <dbReference type="SAM" id="SignalP"/>
    </source>
</evidence>
<keyword evidence="1" id="KW-0732">Signal</keyword>
<dbReference type="Pfam" id="PF04972">
    <property type="entry name" value="BON"/>
    <property type="match status" value="1"/>
</dbReference>
<gene>
    <name evidence="3" type="ORF">SAMN02799615_02324</name>
</gene>
<dbReference type="SMART" id="SM00749">
    <property type="entry name" value="BON"/>
    <property type="match status" value="1"/>
</dbReference>
<reference evidence="4" key="1">
    <citation type="submission" date="2016-10" db="EMBL/GenBank/DDBJ databases">
        <authorList>
            <person name="Varghese N."/>
            <person name="Submissions S."/>
        </authorList>
    </citation>
    <scope>NUCLEOTIDE SEQUENCE [LARGE SCALE GENOMIC DNA]</scope>
    <source>
        <strain evidence="4">UNC178MFTsu3.1</strain>
    </source>
</reference>
<evidence type="ECO:0000313" key="3">
    <source>
        <dbReference type="EMBL" id="SFF05327.1"/>
    </source>
</evidence>
<dbReference type="EMBL" id="FONH01000006">
    <property type="protein sequence ID" value="SFF05327.1"/>
    <property type="molecule type" value="Genomic_DNA"/>
</dbReference>
<dbReference type="InterPro" id="IPR014004">
    <property type="entry name" value="Transpt-assoc_nodulatn_dom_bac"/>
</dbReference>
<dbReference type="Gene3D" id="3.30.1340.30">
    <property type="match status" value="1"/>
</dbReference>
<name>A0A1I2FKS9_9GAMM</name>